<evidence type="ECO:0000313" key="3">
    <source>
        <dbReference type="Proteomes" id="UP000578531"/>
    </source>
</evidence>
<name>A0A8H6L1D0_9LECA</name>
<dbReference type="Proteomes" id="UP000578531">
    <property type="component" value="Unassembled WGS sequence"/>
</dbReference>
<keyword evidence="3" id="KW-1185">Reference proteome</keyword>
<evidence type="ECO:0000313" key="2">
    <source>
        <dbReference type="EMBL" id="KAF6231931.1"/>
    </source>
</evidence>
<dbReference type="RefSeq" id="XP_037161362.1">
    <property type="nucleotide sequence ID" value="XM_037311656.1"/>
</dbReference>
<accession>A0A8H6L1D0</accession>
<dbReference type="OrthoDB" id="10379682at2759"/>
<feature type="compositionally biased region" description="Basic and acidic residues" evidence="1">
    <location>
        <begin position="1"/>
        <end position="28"/>
    </location>
</feature>
<gene>
    <name evidence="2" type="ORF">HO173_009768</name>
</gene>
<protein>
    <submittedName>
        <fullName evidence="2">Uncharacterized protein</fullName>
    </submittedName>
</protein>
<evidence type="ECO:0000256" key="1">
    <source>
        <dbReference type="SAM" id="MobiDB-lite"/>
    </source>
</evidence>
<organism evidence="2 3">
    <name type="scientific">Letharia columbiana</name>
    <dbReference type="NCBI Taxonomy" id="112416"/>
    <lineage>
        <taxon>Eukaryota</taxon>
        <taxon>Fungi</taxon>
        <taxon>Dikarya</taxon>
        <taxon>Ascomycota</taxon>
        <taxon>Pezizomycotina</taxon>
        <taxon>Lecanoromycetes</taxon>
        <taxon>OSLEUM clade</taxon>
        <taxon>Lecanoromycetidae</taxon>
        <taxon>Lecanorales</taxon>
        <taxon>Lecanorineae</taxon>
        <taxon>Parmeliaceae</taxon>
        <taxon>Letharia</taxon>
    </lineage>
</organism>
<reference evidence="2 3" key="1">
    <citation type="journal article" date="2020" name="Genomics">
        <title>Complete, high-quality genomes from long-read metagenomic sequencing of two wolf lichen thalli reveals enigmatic genome architecture.</title>
        <authorList>
            <person name="McKenzie S.K."/>
            <person name="Walston R.F."/>
            <person name="Allen J.L."/>
        </authorList>
    </citation>
    <scope>NUCLEOTIDE SEQUENCE [LARGE SCALE GENOMIC DNA]</scope>
    <source>
        <strain evidence="2">WasteWater2</strain>
    </source>
</reference>
<dbReference type="EMBL" id="JACCJC010000052">
    <property type="protein sequence ID" value="KAF6231931.1"/>
    <property type="molecule type" value="Genomic_DNA"/>
</dbReference>
<dbReference type="GeneID" id="59291417"/>
<feature type="compositionally biased region" description="Acidic residues" evidence="1">
    <location>
        <begin position="220"/>
        <end position="231"/>
    </location>
</feature>
<sequence>MLISDSRDHARERQQGLYRARKDWDRPQSRPNLRFDSLQRHSTQSSNPTRLSSLELTDTSPKLPQRLAFEEEESIKQARHEADMARKAAAQKLEIEHEVRLLEIRRQYAVGLPSSNALPSSVLYPPFDPNGPLDIPDTVFRPDTVFGGELLPVHAAATVSKQRRGDGNGGIKMEKGIKYAGRALRGRGTVAARPNTTPRRTLARPSPSQHLEKHGHEPESDGEEVGIDAEEAVVASRHCRESGSPGVSVSVDRERERERERGDGDVGVRQTE</sequence>
<feature type="compositionally biased region" description="Basic and acidic residues" evidence="1">
    <location>
        <begin position="251"/>
        <end position="272"/>
    </location>
</feature>
<dbReference type="AlphaFoldDB" id="A0A8H6L1D0"/>
<feature type="compositionally biased region" description="Basic and acidic residues" evidence="1">
    <location>
        <begin position="210"/>
        <end position="219"/>
    </location>
</feature>
<feature type="region of interest" description="Disordered" evidence="1">
    <location>
        <begin position="1"/>
        <end position="63"/>
    </location>
</feature>
<feature type="compositionally biased region" description="Polar residues" evidence="1">
    <location>
        <begin position="40"/>
        <end position="62"/>
    </location>
</feature>
<feature type="region of interest" description="Disordered" evidence="1">
    <location>
        <begin position="182"/>
        <end position="272"/>
    </location>
</feature>
<proteinExistence type="predicted"/>
<comment type="caution">
    <text evidence="2">The sequence shown here is derived from an EMBL/GenBank/DDBJ whole genome shotgun (WGS) entry which is preliminary data.</text>
</comment>